<feature type="transmembrane region" description="Helical" evidence="1">
    <location>
        <begin position="47"/>
        <end position="64"/>
    </location>
</feature>
<feature type="domain" description="VanZ-like" evidence="2">
    <location>
        <begin position="51"/>
        <end position="115"/>
    </location>
</feature>
<accession>A0AB33EF61</accession>
<protein>
    <recommendedName>
        <fullName evidence="2">VanZ-like domain-containing protein</fullName>
    </recommendedName>
</protein>
<name>A0AB33EF61_9PSED</name>
<keyword evidence="1" id="KW-1133">Transmembrane helix</keyword>
<dbReference type="EMBL" id="CP023466">
    <property type="protein sequence ID" value="ATE78730.1"/>
    <property type="molecule type" value="Genomic_DNA"/>
</dbReference>
<feature type="transmembrane region" description="Helical" evidence="1">
    <location>
        <begin position="12"/>
        <end position="32"/>
    </location>
</feature>
<dbReference type="RefSeq" id="WP_019581987.1">
    <property type="nucleotide sequence ID" value="NZ_CP023466.1"/>
</dbReference>
<evidence type="ECO:0000256" key="1">
    <source>
        <dbReference type="SAM" id="Phobius"/>
    </source>
</evidence>
<dbReference type="Pfam" id="PF04892">
    <property type="entry name" value="VanZ"/>
    <property type="match status" value="1"/>
</dbReference>
<evidence type="ECO:0000313" key="4">
    <source>
        <dbReference type="Proteomes" id="UP000218385"/>
    </source>
</evidence>
<dbReference type="NCBIfam" id="NF037970">
    <property type="entry name" value="vanZ_1"/>
    <property type="match status" value="1"/>
</dbReference>
<dbReference type="Proteomes" id="UP000218385">
    <property type="component" value="Chromosome"/>
</dbReference>
<evidence type="ECO:0000259" key="2">
    <source>
        <dbReference type="Pfam" id="PF04892"/>
    </source>
</evidence>
<keyword evidence="1" id="KW-0812">Transmembrane</keyword>
<dbReference type="PANTHER" id="PTHR28008">
    <property type="entry name" value="DOMAIN PROTEIN, PUTATIVE (AFU_ORTHOLOGUE AFUA_3G10980)-RELATED"/>
    <property type="match status" value="1"/>
</dbReference>
<feature type="transmembrane region" description="Helical" evidence="1">
    <location>
        <begin position="101"/>
        <end position="118"/>
    </location>
</feature>
<organism evidence="3 4">
    <name type="scientific">Pseudomonas frederiksbergensis</name>
    <dbReference type="NCBI Taxonomy" id="104087"/>
    <lineage>
        <taxon>Bacteria</taxon>
        <taxon>Pseudomonadati</taxon>
        <taxon>Pseudomonadota</taxon>
        <taxon>Gammaproteobacteria</taxon>
        <taxon>Pseudomonadales</taxon>
        <taxon>Pseudomonadaceae</taxon>
        <taxon>Pseudomonas</taxon>
    </lineage>
</organism>
<keyword evidence="1" id="KW-0472">Membrane</keyword>
<dbReference type="InterPro" id="IPR006976">
    <property type="entry name" value="VanZ-like"/>
</dbReference>
<sequence length="119" mass="13453">MITWLKGLVELPFWLRGLVFAAVTMILLYAGLRPQPIPELFVEEDKLHHWIGFLVFACSCRLAFPNVKFTWTALGCLLAGVLIELAQGMMPLRTASPYDMLANSIGVLMGLLISRYWVR</sequence>
<proteinExistence type="predicted"/>
<reference evidence="3 4" key="1">
    <citation type="submission" date="2017-09" db="EMBL/GenBank/DDBJ databases">
        <title>Complete Genome sequence of Lysobacter capsici KNU-15.</title>
        <authorList>
            <person name="Kim M.-C."/>
            <person name="Yi H."/>
            <person name="Lee D.-W."/>
            <person name="Shin J.-H."/>
        </authorList>
    </citation>
    <scope>NUCLEOTIDE SEQUENCE [LARGE SCALE GENOMIC DNA]</scope>
    <source>
        <strain evidence="3 4">KNU-15</strain>
    </source>
</reference>
<dbReference type="PANTHER" id="PTHR28008:SF1">
    <property type="entry name" value="DOMAIN PROTEIN, PUTATIVE (AFU_ORTHOLOGUE AFUA_3G10980)-RELATED"/>
    <property type="match status" value="1"/>
</dbReference>
<gene>
    <name evidence="3" type="ORF">CNN82_20765</name>
</gene>
<evidence type="ECO:0000313" key="3">
    <source>
        <dbReference type="EMBL" id="ATE78730.1"/>
    </source>
</evidence>
<dbReference type="AlphaFoldDB" id="A0AB33EF61"/>
<feature type="transmembrane region" description="Helical" evidence="1">
    <location>
        <begin position="71"/>
        <end position="89"/>
    </location>
</feature>